<evidence type="ECO:0000313" key="3">
    <source>
        <dbReference type="Proteomes" id="UP001053296"/>
    </source>
</evidence>
<feature type="compositionally biased region" description="Low complexity" evidence="1">
    <location>
        <begin position="7"/>
        <end position="19"/>
    </location>
</feature>
<evidence type="ECO:0000313" key="2">
    <source>
        <dbReference type="EMBL" id="BCS88208.1"/>
    </source>
</evidence>
<feature type="region of interest" description="Disordered" evidence="1">
    <location>
        <begin position="1"/>
        <end position="33"/>
    </location>
</feature>
<protein>
    <submittedName>
        <fullName evidence="2">Uncharacterized protein</fullName>
    </submittedName>
</protein>
<name>A0ABN6EP62_9BACT</name>
<organism evidence="2 3">
    <name type="scientific">Pseudodesulfovibrio sediminis</name>
    <dbReference type="NCBI Taxonomy" id="2810563"/>
    <lineage>
        <taxon>Bacteria</taxon>
        <taxon>Pseudomonadati</taxon>
        <taxon>Thermodesulfobacteriota</taxon>
        <taxon>Desulfovibrionia</taxon>
        <taxon>Desulfovibrionales</taxon>
        <taxon>Desulfovibrionaceae</taxon>
    </lineage>
</organism>
<reference evidence="2" key="1">
    <citation type="journal article" date="2022" name="Arch. Microbiol.">
        <title>Pseudodesulfovibrio sediminis sp. nov., a mesophilic and neutrophilic sulfate-reducing bacterium isolated from sediment of a brackish lake.</title>
        <authorList>
            <person name="Takahashi A."/>
            <person name="Kojima H."/>
            <person name="Watanabe M."/>
            <person name="Fukui M."/>
        </authorList>
    </citation>
    <scope>NUCLEOTIDE SEQUENCE</scope>
    <source>
        <strain evidence="2">SF6</strain>
    </source>
</reference>
<proteinExistence type="predicted"/>
<dbReference type="RefSeq" id="WP_229595638.1">
    <property type="nucleotide sequence ID" value="NZ_AP024485.1"/>
</dbReference>
<sequence length="587" mass="64883">MDAINPAYSSSLQIASSASRSEKKTEISPPSQQDVVHISDEAFRRAQADQTSLNAVREANRRMDEEAGTYWSLSSDLKEGTSTLKNGNIQKVSIDGDSLTIEEFKNGEIVKSVTGVISESGAILDTEFYDASGRVIQSIHTELAEGETKNGMTSAVMTRDIQNFENGQLTYEMHDSMLLQTKNSKRPDTGALIFIKNLMSQGAEAVDLNADNLIGGVTSEKHIVDYFAELKEYGENMQLSREVTVEQEGRFTQQSNRSYDDVGGMPKRSTREMKHESNLIVQIKDYDSEGELIRDARFDDRKRDEAASTDGKQEQSVDVSWYNKGELVKRSHGSMVEEETGTSFLEGRAGIVEMLGMSDAEYLGAGQQTAVGLLGSKLLTSGSEADQFLDGVADHINDSNYSSAKKIADYGEGDKPYEISWTDELYKDGELVMRQKDTEGAKESSFRQKERRQLFRKGGALTENDAPGLLRESSHEREVFENGKTVSHESVDAKEWVDVKMDGPDQLRTTSTYVQGIAGHEDTTVINGAGEITGADADNHAAARGFSTEMEESLGELYGTISSLNEGQSDRSYDNRIRFHHRNGLEN</sequence>
<keyword evidence="3" id="KW-1185">Reference proteome</keyword>
<feature type="region of interest" description="Disordered" evidence="1">
    <location>
        <begin position="246"/>
        <end position="274"/>
    </location>
</feature>
<dbReference type="Proteomes" id="UP001053296">
    <property type="component" value="Chromosome"/>
</dbReference>
<accession>A0ABN6EP62</accession>
<evidence type="ECO:0000256" key="1">
    <source>
        <dbReference type="SAM" id="MobiDB-lite"/>
    </source>
</evidence>
<dbReference type="EMBL" id="AP024485">
    <property type="protein sequence ID" value="BCS88208.1"/>
    <property type="molecule type" value="Genomic_DNA"/>
</dbReference>
<gene>
    <name evidence="2" type="ORF">PSDVSF_14500</name>
</gene>